<reference evidence="2 4" key="2">
    <citation type="submission" date="2018-03" db="EMBL/GenBank/DDBJ databases">
        <title>Genomic Encyclopedia of Archaeal and Bacterial Type Strains, Phase II (KMG-II): from individual species to whole genera.</title>
        <authorList>
            <person name="Goeker M."/>
        </authorList>
    </citation>
    <scope>NUCLEOTIDE SEQUENCE [LARGE SCALE GENOMIC DNA]</scope>
    <source>
        <strain evidence="2 4">DSM 25227</strain>
    </source>
</reference>
<feature type="transmembrane region" description="Helical" evidence="1">
    <location>
        <begin position="347"/>
        <end position="365"/>
    </location>
</feature>
<feature type="transmembrane region" description="Helical" evidence="1">
    <location>
        <begin position="114"/>
        <end position="134"/>
    </location>
</feature>
<feature type="transmembrane region" description="Helical" evidence="1">
    <location>
        <begin position="257"/>
        <end position="277"/>
    </location>
</feature>
<feature type="transmembrane region" description="Helical" evidence="1">
    <location>
        <begin position="62"/>
        <end position="78"/>
    </location>
</feature>
<proteinExistence type="predicted"/>
<evidence type="ECO:0000313" key="4">
    <source>
        <dbReference type="Proteomes" id="UP000245839"/>
    </source>
</evidence>
<feature type="transmembrane region" description="Helical" evidence="1">
    <location>
        <begin position="371"/>
        <end position="389"/>
    </location>
</feature>
<dbReference type="EMBL" id="UETC01000002">
    <property type="protein sequence ID" value="SSA41272.1"/>
    <property type="molecule type" value="Genomic_DNA"/>
</dbReference>
<feature type="transmembrane region" description="Helical" evidence="1">
    <location>
        <begin position="170"/>
        <end position="191"/>
    </location>
</feature>
<keyword evidence="1" id="KW-0812">Transmembrane</keyword>
<feature type="transmembrane region" description="Helical" evidence="1">
    <location>
        <begin position="90"/>
        <end position="108"/>
    </location>
</feature>
<dbReference type="AlphaFoldDB" id="A0A2Y9BXR3"/>
<keyword evidence="1" id="KW-0472">Membrane</keyword>
<dbReference type="EMBL" id="QGDJ01000002">
    <property type="protein sequence ID" value="PWJ20862.1"/>
    <property type="molecule type" value="Genomic_DNA"/>
</dbReference>
<name>A0A2Y9BXR3_9RHOB</name>
<dbReference type="Proteomes" id="UP000251571">
    <property type="component" value="Unassembled WGS sequence"/>
</dbReference>
<reference evidence="3 5" key="1">
    <citation type="submission" date="2016-10" db="EMBL/GenBank/DDBJ databases">
        <authorList>
            <person name="Cai Z."/>
        </authorList>
    </citation>
    <scope>NUCLEOTIDE SEQUENCE [LARGE SCALE GENOMIC DNA]</scope>
    <source>
        <strain evidence="3 5">DSM 25227</strain>
    </source>
</reference>
<organism evidence="3 5">
    <name type="scientific">Jannaschia seohaensis</name>
    <dbReference type="NCBI Taxonomy" id="475081"/>
    <lineage>
        <taxon>Bacteria</taxon>
        <taxon>Pseudomonadati</taxon>
        <taxon>Pseudomonadota</taxon>
        <taxon>Alphaproteobacteria</taxon>
        <taxon>Rhodobacterales</taxon>
        <taxon>Roseobacteraceae</taxon>
        <taxon>Jannaschia</taxon>
    </lineage>
</organism>
<dbReference type="RefSeq" id="WP_172500043.1">
    <property type="nucleotide sequence ID" value="NZ_QGDJ01000002.1"/>
</dbReference>
<protein>
    <recommendedName>
        <fullName evidence="6">DUF2157 domain-containing protein</fullName>
    </recommendedName>
</protein>
<keyword evidence="1" id="KW-1133">Transmembrane helix</keyword>
<feature type="transmembrane region" description="Helical" evidence="1">
    <location>
        <begin position="35"/>
        <end position="56"/>
    </location>
</feature>
<feature type="transmembrane region" description="Helical" evidence="1">
    <location>
        <begin position="143"/>
        <end position="164"/>
    </location>
</feature>
<evidence type="ECO:0000256" key="1">
    <source>
        <dbReference type="SAM" id="Phobius"/>
    </source>
</evidence>
<keyword evidence="4" id="KW-1185">Reference proteome</keyword>
<sequence>MYVVADTHRLLAEGALTPAQVDILRAQARETMMKLAINLLLTGGILAATLGLIFWLAEPLPVAGAGAVALAGGLLALAKGGETLRFFGNAAALIGAGLLLGGAAFELMDKYEDIAGPAMLLLGAAVAGGFGMALGRPRLTSRFACGAIGLMGLALHLTGLAALIELNDITGWPVALASLYAAAALVGAGIVTDLRVVTALAIVPFAQALSTGTIYWHAAYVFYSPEPTLSILQMGALVAGGLWAAHSLDPRWGRHGGILAIMAAIVANLCALVGSLFGDRVGETLWGPGRSWWSNREAYESQEAWAAALDAFNETALFIPEGVYSILWALALAAAVFWAAHKARRGLFNAAVTFAGIHAYTQAFETYHDEPLVYVVGGLAAIPLAWGLWQLDRRWMEPRAS</sequence>
<evidence type="ECO:0000313" key="2">
    <source>
        <dbReference type="EMBL" id="PWJ20862.1"/>
    </source>
</evidence>
<evidence type="ECO:0000313" key="3">
    <source>
        <dbReference type="EMBL" id="SSA41272.1"/>
    </source>
</evidence>
<feature type="transmembrane region" description="Helical" evidence="1">
    <location>
        <begin position="228"/>
        <end position="245"/>
    </location>
</feature>
<evidence type="ECO:0008006" key="6">
    <source>
        <dbReference type="Google" id="ProtNLM"/>
    </source>
</evidence>
<feature type="transmembrane region" description="Helical" evidence="1">
    <location>
        <begin position="322"/>
        <end position="340"/>
    </location>
</feature>
<accession>A0A2Y9BXR3</accession>
<feature type="transmembrane region" description="Helical" evidence="1">
    <location>
        <begin position="196"/>
        <end position="216"/>
    </location>
</feature>
<gene>
    <name evidence="2" type="ORF">BCF38_102108</name>
    <name evidence="3" type="ORF">SAMN05421539_102108</name>
</gene>
<dbReference type="Proteomes" id="UP000245839">
    <property type="component" value="Unassembled WGS sequence"/>
</dbReference>
<evidence type="ECO:0000313" key="5">
    <source>
        <dbReference type="Proteomes" id="UP000251571"/>
    </source>
</evidence>